<dbReference type="SMART" id="SM00028">
    <property type="entry name" value="TPR"/>
    <property type="match status" value="3"/>
</dbReference>
<keyword evidence="1" id="KW-0802">TPR repeat</keyword>
<comment type="caution">
    <text evidence="3">The sequence shown here is derived from an EMBL/GenBank/DDBJ whole genome shotgun (WGS) entry which is preliminary data.</text>
</comment>
<feature type="transmembrane region" description="Helical" evidence="2">
    <location>
        <begin position="39"/>
        <end position="61"/>
    </location>
</feature>
<evidence type="ECO:0000313" key="3">
    <source>
        <dbReference type="EMBL" id="PIZ15489.1"/>
    </source>
</evidence>
<sequence length="232" mass="26149">MEEMMRVTKEELKKDNLLLDIENIAEFFKGMWQKHRDRIIVGLLIGGVAVLFLIIFIFTSIRSNNEASRKFNAALLTYANTNMSPADRYGSAKKAFETVLEEHPRTTIASDLRQYLANCYFFLGEYDNAIETFGKNATGLGSGSRAIYAMEGIGKSYEGKGDIQTALQTYRDAVKKYPRHFLVALLHMDMGGCYEKTGKQNEAAAEYQKTIDMDSGSLFAKDARTRLSLMGR</sequence>
<dbReference type="EMBL" id="PFMR01000260">
    <property type="protein sequence ID" value="PIZ15489.1"/>
    <property type="molecule type" value="Genomic_DNA"/>
</dbReference>
<reference evidence="4" key="1">
    <citation type="submission" date="2017-09" db="EMBL/GenBank/DDBJ databases">
        <title>Depth-based differentiation of microbial function through sediment-hosted aquifers and enrichment of novel symbionts in the deep terrestrial subsurface.</title>
        <authorList>
            <person name="Probst A.J."/>
            <person name="Ladd B."/>
            <person name="Jarett J.K."/>
            <person name="Geller-Mcgrath D.E."/>
            <person name="Sieber C.M.K."/>
            <person name="Emerson J.B."/>
            <person name="Anantharaman K."/>
            <person name="Thomas B.C."/>
            <person name="Malmstrom R."/>
            <person name="Stieglmeier M."/>
            <person name="Klingl A."/>
            <person name="Woyke T."/>
            <person name="Ryan C.M."/>
            <person name="Banfield J.F."/>
        </authorList>
    </citation>
    <scope>NUCLEOTIDE SEQUENCE [LARGE SCALE GENOMIC DNA]</scope>
</reference>
<keyword evidence="2" id="KW-0812">Transmembrane</keyword>
<keyword evidence="2" id="KW-1133">Transmembrane helix</keyword>
<dbReference type="Proteomes" id="UP000229307">
    <property type="component" value="Unassembled WGS sequence"/>
</dbReference>
<accession>A0A2M7S7N7</accession>
<keyword evidence="2" id="KW-0472">Membrane</keyword>
<dbReference type="PROSITE" id="PS50005">
    <property type="entry name" value="TPR"/>
    <property type="match status" value="2"/>
</dbReference>
<name>A0A2M7S7N7_9BACT</name>
<feature type="repeat" description="TPR" evidence="1">
    <location>
        <begin position="184"/>
        <end position="217"/>
    </location>
</feature>
<dbReference type="AlphaFoldDB" id="A0A2M7S7N7"/>
<evidence type="ECO:0000313" key="4">
    <source>
        <dbReference type="Proteomes" id="UP000229307"/>
    </source>
</evidence>
<proteinExistence type="predicted"/>
<dbReference type="InterPro" id="IPR011990">
    <property type="entry name" value="TPR-like_helical_dom_sf"/>
</dbReference>
<dbReference type="Pfam" id="PF13181">
    <property type="entry name" value="TPR_8"/>
    <property type="match status" value="1"/>
</dbReference>
<evidence type="ECO:0000256" key="1">
    <source>
        <dbReference type="PROSITE-ProRule" id="PRU00339"/>
    </source>
</evidence>
<dbReference type="InterPro" id="IPR019734">
    <property type="entry name" value="TPR_rpt"/>
</dbReference>
<dbReference type="SUPFAM" id="SSF48452">
    <property type="entry name" value="TPR-like"/>
    <property type="match status" value="1"/>
</dbReference>
<feature type="repeat" description="TPR" evidence="1">
    <location>
        <begin position="147"/>
        <end position="180"/>
    </location>
</feature>
<dbReference type="Gene3D" id="1.25.40.10">
    <property type="entry name" value="Tetratricopeptide repeat domain"/>
    <property type="match status" value="2"/>
</dbReference>
<gene>
    <name evidence="3" type="ORF">COY52_09585</name>
</gene>
<organism evidence="3 4">
    <name type="scientific">Candidatus Desantisbacteria bacterium CG_4_10_14_0_8_um_filter_48_22</name>
    <dbReference type="NCBI Taxonomy" id="1974543"/>
    <lineage>
        <taxon>Bacteria</taxon>
        <taxon>Candidatus Desantisiibacteriota</taxon>
    </lineage>
</organism>
<dbReference type="Pfam" id="PF13174">
    <property type="entry name" value="TPR_6"/>
    <property type="match status" value="1"/>
</dbReference>
<protein>
    <submittedName>
        <fullName evidence="3">Uncharacterized protein</fullName>
    </submittedName>
</protein>
<evidence type="ECO:0000256" key="2">
    <source>
        <dbReference type="SAM" id="Phobius"/>
    </source>
</evidence>